<keyword evidence="4 8" id="KW-0863">Zinc-finger</keyword>
<dbReference type="FunFam" id="3.30.160.60:FF:000100">
    <property type="entry name" value="Zinc finger 45-like"/>
    <property type="match status" value="1"/>
</dbReference>
<keyword evidence="11" id="KW-1185">Reference proteome</keyword>
<feature type="domain" description="C2H2-type" evidence="10">
    <location>
        <begin position="135"/>
        <end position="162"/>
    </location>
</feature>
<dbReference type="Pfam" id="PF00096">
    <property type="entry name" value="zf-C2H2"/>
    <property type="match status" value="3"/>
</dbReference>
<evidence type="ECO:0000259" key="10">
    <source>
        <dbReference type="PROSITE" id="PS50157"/>
    </source>
</evidence>
<dbReference type="SUPFAM" id="SSF57667">
    <property type="entry name" value="beta-beta-alpha zinc fingers"/>
    <property type="match status" value="4"/>
</dbReference>
<organism evidence="11 12">
    <name type="scientific">Lingula anatina</name>
    <name type="common">Brachiopod</name>
    <name type="synonym">Lingula unguis</name>
    <dbReference type="NCBI Taxonomy" id="7574"/>
    <lineage>
        <taxon>Eukaryota</taxon>
        <taxon>Metazoa</taxon>
        <taxon>Spiralia</taxon>
        <taxon>Lophotrochozoa</taxon>
        <taxon>Brachiopoda</taxon>
        <taxon>Linguliformea</taxon>
        <taxon>Lingulata</taxon>
        <taxon>Lingulida</taxon>
        <taxon>Linguloidea</taxon>
        <taxon>Lingulidae</taxon>
        <taxon>Lingula</taxon>
    </lineage>
</organism>
<feature type="non-terminal residue" evidence="12">
    <location>
        <position position="1"/>
    </location>
</feature>
<dbReference type="FunFam" id="3.30.160.60:FF:000145">
    <property type="entry name" value="Zinc finger protein 574"/>
    <property type="match status" value="1"/>
</dbReference>
<comment type="subcellular location">
    <subcellularLocation>
        <location evidence="1">Nucleus</location>
    </subcellularLocation>
</comment>
<evidence type="ECO:0000256" key="8">
    <source>
        <dbReference type="PROSITE-ProRule" id="PRU00042"/>
    </source>
</evidence>
<evidence type="ECO:0000256" key="1">
    <source>
        <dbReference type="ARBA" id="ARBA00004123"/>
    </source>
</evidence>
<dbReference type="InterPro" id="IPR050688">
    <property type="entry name" value="Zinc_finger/UBP_domain"/>
</dbReference>
<evidence type="ECO:0000256" key="2">
    <source>
        <dbReference type="ARBA" id="ARBA00022723"/>
    </source>
</evidence>
<dbReference type="GO" id="GO:0005634">
    <property type="term" value="C:nucleus"/>
    <property type="evidence" value="ECO:0007669"/>
    <property type="project" value="UniProtKB-SubCell"/>
</dbReference>
<evidence type="ECO:0000256" key="3">
    <source>
        <dbReference type="ARBA" id="ARBA00022737"/>
    </source>
</evidence>
<dbReference type="PANTHER" id="PTHR24403:SF67">
    <property type="entry name" value="FI01116P-RELATED"/>
    <property type="match status" value="1"/>
</dbReference>
<dbReference type="GO" id="GO:0045944">
    <property type="term" value="P:positive regulation of transcription by RNA polymerase II"/>
    <property type="evidence" value="ECO:0007669"/>
    <property type="project" value="TreeGrafter"/>
</dbReference>
<keyword evidence="5" id="KW-0862">Zinc</keyword>
<dbReference type="InterPro" id="IPR036236">
    <property type="entry name" value="Znf_C2H2_sf"/>
</dbReference>
<name>A0A2R2MNM5_LINAN</name>
<sequence length="576" mass="65822">NTTVYVDVVLKDGMFMYKCQECDYITNKKTNYYKHRKIHMTSRPHVCQHCNYKTSTSSNLKRHMSQHTNERNFKCTQCGLAFRQKIHLERHIKYRHEEKKVTCPYCDYTCANENPDLKQHIKRRHEAKDEVEGTFICHICNFTTSKRKDLKQHMKFHKKGPELKFYCSHCSFVTEAQSRLFRHELTHTKEKPYACGLCEYRATQREHVYRHMRSKHNISVAVKSRKKSISGLELDPSQSQQPSASDPQADLQAAPQLDPQADLQADPQAKTQADQQAETQAETQAEIQAETQVDQQAETQATSDKIKPQVETVNEVPPDSLEAKPDLNASLDGKPRKKYDPPDYSNADKLFACSYCTMSFAKLLNLYKHVHSMHGEVHPQDEEGVYSCVICDFRTSKKNNLLIHMRKHNVMDTEEDDDPYTSYACMLCEYRNKQRRNLFNHMKKKHKISIFLKKDGTASCVVEDSSCITIVQRDEEGTSGENVAIERDPITNKEKSVKLTDLARSLMSKQKVSGVISNSPNILGRNSHTVSQFVSLSPYDSNVVHHEAVEAIQGLQALAGDVVIESDGTLSAAPPM</sequence>
<dbReference type="InParanoid" id="A0A2R2MNM5"/>
<dbReference type="GO" id="GO:0008270">
    <property type="term" value="F:zinc ion binding"/>
    <property type="evidence" value="ECO:0007669"/>
    <property type="project" value="UniProtKB-KW"/>
</dbReference>
<dbReference type="PROSITE" id="PS50157">
    <property type="entry name" value="ZINC_FINGER_C2H2_2"/>
    <property type="match status" value="6"/>
</dbReference>
<proteinExistence type="predicted"/>
<feature type="domain" description="C2H2-type" evidence="10">
    <location>
        <begin position="73"/>
        <end position="101"/>
    </location>
</feature>
<feature type="domain" description="C2H2-type" evidence="10">
    <location>
        <begin position="17"/>
        <end position="44"/>
    </location>
</feature>
<dbReference type="KEGG" id="lak:112042105"/>
<keyword evidence="2" id="KW-0479">Metal-binding</keyword>
<dbReference type="GeneID" id="112042105"/>
<dbReference type="Proteomes" id="UP000085678">
    <property type="component" value="Unplaced"/>
</dbReference>
<evidence type="ECO:0000313" key="11">
    <source>
        <dbReference type="Proteomes" id="UP000085678"/>
    </source>
</evidence>
<evidence type="ECO:0000256" key="4">
    <source>
        <dbReference type="ARBA" id="ARBA00022771"/>
    </source>
</evidence>
<feature type="compositionally biased region" description="Low complexity" evidence="9">
    <location>
        <begin position="235"/>
        <end position="250"/>
    </location>
</feature>
<evidence type="ECO:0000256" key="5">
    <source>
        <dbReference type="ARBA" id="ARBA00022833"/>
    </source>
</evidence>
<feature type="domain" description="C2H2-type" evidence="10">
    <location>
        <begin position="45"/>
        <end position="72"/>
    </location>
</feature>
<feature type="domain" description="C2H2-type" evidence="10">
    <location>
        <begin position="351"/>
        <end position="379"/>
    </location>
</feature>
<dbReference type="PROSITE" id="PS00028">
    <property type="entry name" value="ZINC_FINGER_C2H2_1"/>
    <property type="match status" value="2"/>
</dbReference>
<dbReference type="AlphaFoldDB" id="A0A2R2MNM5"/>
<dbReference type="OrthoDB" id="2687452at2759"/>
<keyword evidence="3" id="KW-0677">Repeat</keyword>
<evidence type="ECO:0000313" key="12">
    <source>
        <dbReference type="RefSeq" id="XP_023931820.1"/>
    </source>
</evidence>
<accession>A0A2R2MNM5</accession>
<reference evidence="12" key="1">
    <citation type="submission" date="2025-08" db="UniProtKB">
        <authorList>
            <consortium name="RefSeq"/>
        </authorList>
    </citation>
    <scope>IDENTIFICATION</scope>
    <source>
        <tissue evidence="12">Gonads</tissue>
    </source>
</reference>
<dbReference type="Gene3D" id="3.30.160.60">
    <property type="entry name" value="Classic Zinc Finger"/>
    <property type="match status" value="5"/>
</dbReference>
<dbReference type="InterPro" id="IPR013087">
    <property type="entry name" value="Znf_C2H2_type"/>
</dbReference>
<dbReference type="PANTHER" id="PTHR24403">
    <property type="entry name" value="ZINC FINGER PROTEIN"/>
    <property type="match status" value="1"/>
</dbReference>
<feature type="domain" description="C2H2-type" evidence="10">
    <location>
        <begin position="165"/>
        <end position="192"/>
    </location>
</feature>
<feature type="region of interest" description="Disordered" evidence="9">
    <location>
        <begin position="229"/>
        <end position="343"/>
    </location>
</feature>
<evidence type="ECO:0000256" key="9">
    <source>
        <dbReference type="SAM" id="MobiDB-lite"/>
    </source>
</evidence>
<dbReference type="FunFam" id="3.30.160.60:FF:000446">
    <property type="entry name" value="Zinc finger protein"/>
    <property type="match status" value="1"/>
</dbReference>
<feature type="compositionally biased region" description="Polar residues" evidence="9">
    <location>
        <begin position="293"/>
        <end position="303"/>
    </location>
</feature>
<keyword evidence="6" id="KW-0539">Nucleus</keyword>
<evidence type="ECO:0000256" key="6">
    <source>
        <dbReference type="ARBA" id="ARBA00023242"/>
    </source>
</evidence>
<dbReference type="SMART" id="SM00355">
    <property type="entry name" value="ZnF_C2H2"/>
    <property type="match status" value="10"/>
</dbReference>
<evidence type="ECO:0000256" key="7">
    <source>
        <dbReference type="ARBA" id="ARBA00068876"/>
    </source>
</evidence>
<dbReference type="RefSeq" id="XP_023931820.1">
    <property type="nucleotide sequence ID" value="XM_024076052.1"/>
</dbReference>
<protein>
    <recommendedName>
        <fullName evidence="7">Zinc finger protein 865</fullName>
    </recommendedName>
</protein>
<feature type="compositionally biased region" description="Low complexity" evidence="9">
    <location>
        <begin position="268"/>
        <end position="292"/>
    </location>
</feature>
<gene>
    <name evidence="12" type="primary">LOC112042105</name>
</gene>
<feature type="non-terminal residue" evidence="12">
    <location>
        <position position="576"/>
    </location>
</feature>